<dbReference type="Proteomes" id="UP000286287">
    <property type="component" value="Unassembled WGS sequence"/>
</dbReference>
<comment type="caution">
    <text evidence="1">The sequence shown here is derived from an EMBL/GenBank/DDBJ whole genome shotgun (WGS) entry which is preliminary data.</text>
</comment>
<sequence>MSEQELTVITDDSQVPAFKSEKEEAEFWDTHTFAPGMMTKANAAELEAAGLLPSTPPRPVRPAKSNPVSLRLGVDLERRLRHLAELKGTTSQTLMKEFVLERVYEEEKRLHVI</sequence>
<dbReference type="EMBL" id="QYUJ01000008">
    <property type="protein sequence ID" value="RJF74918.1"/>
    <property type="molecule type" value="Genomic_DNA"/>
</dbReference>
<dbReference type="RefSeq" id="WP_119760870.1">
    <property type="nucleotide sequence ID" value="NZ_QYUJ01000008.1"/>
</dbReference>
<reference evidence="1 2" key="1">
    <citation type="submission" date="2018-09" db="EMBL/GenBank/DDBJ databases">
        <authorList>
            <person name="Zhu H."/>
        </authorList>
    </citation>
    <scope>NUCLEOTIDE SEQUENCE [LARGE SCALE GENOMIC DNA]</scope>
    <source>
        <strain evidence="1 2">K2S05-167</strain>
    </source>
</reference>
<name>A0A418VFP9_9DEIO</name>
<proteinExistence type="predicted"/>
<gene>
    <name evidence="1" type="ORF">D3875_02680</name>
</gene>
<dbReference type="OrthoDB" id="70987at2"/>
<evidence type="ECO:0000313" key="2">
    <source>
        <dbReference type="Proteomes" id="UP000286287"/>
    </source>
</evidence>
<organism evidence="1 2">
    <name type="scientific">Deinococcus cavernae</name>
    <dbReference type="NCBI Taxonomy" id="2320857"/>
    <lineage>
        <taxon>Bacteria</taxon>
        <taxon>Thermotogati</taxon>
        <taxon>Deinococcota</taxon>
        <taxon>Deinococci</taxon>
        <taxon>Deinococcales</taxon>
        <taxon>Deinococcaceae</taxon>
        <taxon>Deinococcus</taxon>
    </lineage>
</organism>
<protein>
    <submittedName>
        <fullName evidence="1">Uncharacterized protein</fullName>
    </submittedName>
</protein>
<accession>A0A418VFP9</accession>
<keyword evidence="2" id="KW-1185">Reference proteome</keyword>
<evidence type="ECO:0000313" key="1">
    <source>
        <dbReference type="EMBL" id="RJF74918.1"/>
    </source>
</evidence>
<dbReference type="AlphaFoldDB" id="A0A418VFP9"/>